<dbReference type="Proteomes" id="UP000887565">
    <property type="component" value="Unplaced"/>
</dbReference>
<keyword evidence="1" id="KW-1185">Reference proteome</keyword>
<evidence type="ECO:0000313" key="2">
    <source>
        <dbReference type="WBParaSite" id="nRc.2.0.1.t34520-RA"/>
    </source>
</evidence>
<organism evidence="1 2">
    <name type="scientific">Romanomermis culicivorax</name>
    <name type="common">Nematode worm</name>
    <dbReference type="NCBI Taxonomy" id="13658"/>
    <lineage>
        <taxon>Eukaryota</taxon>
        <taxon>Metazoa</taxon>
        <taxon>Ecdysozoa</taxon>
        <taxon>Nematoda</taxon>
        <taxon>Enoplea</taxon>
        <taxon>Dorylaimia</taxon>
        <taxon>Mermithida</taxon>
        <taxon>Mermithoidea</taxon>
        <taxon>Mermithidae</taxon>
        <taxon>Romanomermis</taxon>
    </lineage>
</organism>
<reference evidence="2" key="1">
    <citation type="submission" date="2022-11" db="UniProtKB">
        <authorList>
            <consortium name="WormBaseParasite"/>
        </authorList>
    </citation>
    <scope>IDENTIFICATION</scope>
</reference>
<name>A0A915K8K8_ROMCU</name>
<protein>
    <submittedName>
        <fullName evidence="2">Uncharacterized protein</fullName>
    </submittedName>
</protein>
<evidence type="ECO:0000313" key="1">
    <source>
        <dbReference type="Proteomes" id="UP000887565"/>
    </source>
</evidence>
<accession>A0A915K8K8</accession>
<dbReference type="WBParaSite" id="nRc.2.0.1.t34520-RA">
    <property type="protein sequence ID" value="nRc.2.0.1.t34520-RA"/>
    <property type="gene ID" value="nRc.2.0.1.g34520"/>
</dbReference>
<proteinExistence type="predicted"/>
<sequence>MATRMDLIYYISTVILVSIIHGQKIPCHLPDQDKFIFVERSVGKICDPKRPGQLKDLPKDGMGADESQAGLGFQDSSLMYVFPALTFTQLTKLLVLKPDTNNPPIKE</sequence>
<dbReference type="AlphaFoldDB" id="A0A915K8K8"/>